<organism evidence="1">
    <name type="scientific">Chlorobaculum parvum</name>
    <dbReference type="NCBI Taxonomy" id="274539"/>
    <lineage>
        <taxon>Bacteria</taxon>
        <taxon>Pseudomonadati</taxon>
        <taxon>Chlorobiota</taxon>
        <taxon>Chlorobiia</taxon>
        <taxon>Chlorobiales</taxon>
        <taxon>Chlorobiaceae</taxon>
        <taxon>Chlorobaculum</taxon>
    </lineage>
</organism>
<dbReference type="GO" id="GO:0032259">
    <property type="term" value="P:methylation"/>
    <property type="evidence" value="ECO:0007669"/>
    <property type="project" value="UniProtKB-KW"/>
</dbReference>
<sequence length="70" mass="8102">MPFDRYRVPEPTASGGVVDEELSRIRRELAAEYDLHEVAYRFGASDFSFLSVRDSYALLDRISPEEFLKD</sequence>
<dbReference type="EMBL" id="DRSK01000150">
    <property type="protein sequence ID" value="HHE07790.1"/>
    <property type="molecule type" value="Genomic_DNA"/>
</dbReference>
<dbReference type="Proteomes" id="UP000886059">
    <property type="component" value="Unassembled WGS sequence"/>
</dbReference>
<comment type="caution">
    <text evidence="1">The sequence shown here is derived from an EMBL/GenBank/DDBJ whole genome shotgun (WGS) entry which is preliminary data.</text>
</comment>
<protein>
    <submittedName>
        <fullName evidence="1">Methyltransferase type 12</fullName>
    </submittedName>
</protein>
<reference evidence="1" key="1">
    <citation type="journal article" date="2020" name="mSystems">
        <title>Genome- and Community-Level Interaction Insights into Carbon Utilization and Element Cycling Functions of Hydrothermarchaeota in Hydrothermal Sediment.</title>
        <authorList>
            <person name="Zhou Z."/>
            <person name="Liu Y."/>
            <person name="Xu W."/>
            <person name="Pan J."/>
            <person name="Luo Z.H."/>
            <person name="Li M."/>
        </authorList>
    </citation>
    <scope>NUCLEOTIDE SEQUENCE [LARGE SCALE GENOMIC DNA]</scope>
    <source>
        <strain evidence="1">HyVt-628</strain>
    </source>
</reference>
<keyword evidence="1" id="KW-0808">Transferase</keyword>
<feature type="non-terminal residue" evidence="1">
    <location>
        <position position="70"/>
    </location>
</feature>
<keyword evidence="1" id="KW-0489">Methyltransferase</keyword>
<accession>A0A7C5DC36</accession>
<evidence type="ECO:0000313" key="1">
    <source>
        <dbReference type="EMBL" id="HHE07790.1"/>
    </source>
</evidence>
<name>A0A7C5DC36_9CHLB</name>
<dbReference type="AlphaFoldDB" id="A0A7C5DC36"/>
<gene>
    <name evidence="1" type="ORF">ENL01_02625</name>
</gene>
<dbReference type="GO" id="GO:0008168">
    <property type="term" value="F:methyltransferase activity"/>
    <property type="evidence" value="ECO:0007669"/>
    <property type="project" value="UniProtKB-KW"/>
</dbReference>
<proteinExistence type="predicted"/>